<feature type="signal peptide" evidence="1">
    <location>
        <begin position="1"/>
        <end position="27"/>
    </location>
</feature>
<keyword evidence="1" id="KW-0732">Signal</keyword>
<organism evidence="2 3">
    <name type="scientific">Wolfiporia cocos (strain MD-104)</name>
    <name type="common">Brown rot fungus</name>
    <dbReference type="NCBI Taxonomy" id="742152"/>
    <lineage>
        <taxon>Eukaryota</taxon>
        <taxon>Fungi</taxon>
        <taxon>Dikarya</taxon>
        <taxon>Basidiomycota</taxon>
        <taxon>Agaricomycotina</taxon>
        <taxon>Agaricomycetes</taxon>
        <taxon>Polyporales</taxon>
        <taxon>Phaeolaceae</taxon>
        <taxon>Wolfiporia</taxon>
    </lineage>
</organism>
<sequence>MPASANLPVELWLIILSIATHIPGAYDCNNEHAVACFVEDEDGICLRRLHREATNTILSACLVCKAWAEISNEFLFRYLLVLDGAHAIRIASALGNSGPKSASSDSPGRWTRRLELAMEGVHIWTQEHKRALIRIFRSCPKLTVFSTAFCTSDVYLWQYLGLAHVVCNGLQGSRLRRLELKYDSALLRTLLPHLAPTLEVVWVLPPIDRRTAGHPEQCTFALPKVHTLAISYQNLWTTEWTVPTLRTVIAGHDRDVCSSSPLTSFLRIHGAKVRHLVARPEERASRSHESILTLCPNVVDWTTPEEGTYLQILEDRPTCPSLRLLTVDVSSVMRLPLVCRILYASLATAGTFASLKCIRLRLPLPRAECSPPFQPGGFGFRCCEDLLEVCCRRGILVEVSLGMEEHFADCWRPFSVETLFPQNAALHRSVF</sequence>
<evidence type="ECO:0000256" key="1">
    <source>
        <dbReference type="SAM" id="SignalP"/>
    </source>
</evidence>
<evidence type="ECO:0000313" key="3">
    <source>
        <dbReference type="Proteomes" id="UP000218811"/>
    </source>
</evidence>
<feature type="chain" id="PRO_5013897636" description="F-box domain-containing protein" evidence="1">
    <location>
        <begin position="28"/>
        <end position="431"/>
    </location>
</feature>
<accession>A0A2H3JDF7</accession>
<reference evidence="2 3" key="1">
    <citation type="journal article" date="2012" name="Science">
        <title>The Paleozoic origin of enzymatic lignin decomposition reconstructed from 31 fungal genomes.</title>
        <authorList>
            <person name="Floudas D."/>
            <person name="Binder M."/>
            <person name="Riley R."/>
            <person name="Barry K."/>
            <person name="Blanchette R.A."/>
            <person name="Henrissat B."/>
            <person name="Martinez A.T."/>
            <person name="Otillar R."/>
            <person name="Spatafora J.W."/>
            <person name="Yadav J.S."/>
            <person name="Aerts A."/>
            <person name="Benoit I."/>
            <person name="Boyd A."/>
            <person name="Carlson A."/>
            <person name="Copeland A."/>
            <person name="Coutinho P.M."/>
            <person name="de Vries R.P."/>
            <person name="Ferreira P."/>
            <person name="Findley K."/>
            <person name="Foster B."/>
            <person name="Gaskell J."/>
            <person name="Glotzer D."/>
            <person name="Gorecki P."/>
            <person name="Heitman J."/>
            <person name="Hesse C."/>
            <person name="Hori C."/>
            <person name="Igarashi K."/>
            <person name="Jurgens J.A."/>
            <person name="Kallen N."/>
            <person name="Kersten P."/>
            <person name="Kohler A."/>
            <person name="Kuees U."/>
            <person name="Kumar T.K.A."/>
            <person name="Kuo A."/>
            <person name="LaButti K."/>
            <person name="Larrondo L.F."/>
            <person name="Lindquist E."/>
            <person name="Ling A."/>
            <person name="Lombard V."/>
            <person name="Lucas S."/>
            <person name="Lundell T."/>
            <person name="Martin R."/>
            <person name="McLaughlin D.J."/>
            <person name="Morgenstern I."/>
            <person name="Morin E."/>
            <person name="Murat C."/>
            <person name="Nagy L.G."/>
            <person name="Nolan M."/>
            <person name="Ohm R.A."/>
            <person name="Patyshakuliyeva A."/>
            <person name="Rokas A."/>
            <person name="Ruiz-Duenas F.J."/>
            <person name="Sabat G."/>
            <person name="Salamov A."/>
            <person name="Samejima M."/>
            <person name="Schmutz J."/>
            <person name="Slot J.C."/>
            <person name="St John F."/>
            <person name="Stenlid J."/>
            <person name="Sun H."/>
            <person name="Sun S."/>
            <person name="Syed K."/>
            <person name="Tsang A."/>
            <person name="Wiebenga A."/>
            <person name="Young D."/>
            <person name="Pisabarro A."/>
            <person name="Eastwood D.C."/>
            <person name="Martin F."/>
            <person name="Cullen D."/>
            <person name="Grigoriev I.V."/>
            <person name="Hibbett D.S."/>
        </authorList>
    </citation>
    <scope>NUCLEOTIDE SEQUENCE [LARGE SCALE GENOMIC DNA]</scope>
    <source>
        <strain evidence="2 3">MD-104</strain>
    </source>
</reference>
<evidence type="ECO:0008006" key="4">
    <source>
        <dbReference type="Google" id="ProtNLM"/>
    </source>
</evidence>
<dbReference type="AlphaFoldDB" id="A0A2H3JDF7"/>
<dbReference type="OMA" id="THIPGAY"/>
<evidence type="ECO:0000313" key="2">
    <source>
        <dbReference type="EMBL" id="PCH37843.1"/>
    </source>
</evidence>
<dbReference type="OrthoDB" id="3256525at2759"/>
<dbReference type="Proteomes" id="UP000218811">
    <property type="component" value="Unassembled WGS sequence"/>
</dbReference>
<proteinExistence type="predicted"/>
<name>A0A2H3JDF7_WOLCO</name>
<dbReference type="EMBL" id="KB467942">
    <property type="protein sequence ID" value="PCH37843.1"/>
    <property type="molecule type" value="Genomic_DNA"/>
</dbReference>
<gene>
    <name evidence="2" type="ORF">WOLCODRAFT_135874</name>
</gene>
<keyword evidence="3" id="KW-1185">Reference proteome</keyword>
<protein>
    <recommendedName>
        <fullName evidence="4">F-box domain-containing protein</fullName>
    </recommendedName>
</protein>